<evidence type="ECO:0000313" key="7">
    <source>
        <dbReference type="EMBL" id="CAA2975478.1"/>
    </source>
</evidence>
<evidence type="ECO:0000256" key="3">
    <source>
        <dbReference type="ARBA" id="ARBA00022679"/>
    </source>
</evidence>
<evidence type="ECO:0000256" key="6">
    <source>
        <dbReference type="ARBA" id="ARBA00030350"/>
    </source>
</evidence>
<comment type="similarity">
    <text evidence="1">Belongs to the glycosyltransferase GT106 family.</text>
</comment>
<keyword evidence="2" id="KW-0328">Glycosyltransferase</keyword>
<keyword evidence="4" id="KW-0294">Fucose metabolism</keyword>
<dbReference type="PANTHER" id="PTHR31288:SF5">
    <property type="entry name" value="PROTEIN MANNAN SYNTHESIS-RELATED 1"/>
    <property type="match status" value="1"/>
</dbReference>
<evidence type="ECO:0000256" key="5">
    <source>
        <dbReference type="ARBA" id="ARBA00023277"/>
    </source>
</evidence>
<reference evidence="7 8" key="1">
    <citation type="submission" date="2019-12" db="EMBL/GenBank/DDBJ databases">
        <authorList>
            <person name="Alioto T."/>
            <person name="Alioto T."/>
            <person name="Gomez Garrido J."/>
        </authorList>
    </citation>
    <scope>NUCLEOTIDE SEQUENCE [LARGE SCALE GENOMIC DNA]</scope>
</reference>
<dbReference type="EMBL" id="CACTIH010002268">
    <property type="protein sequence ID" value="CAA2975478.1"/>
    <property type="molecule type" value="Genomic_DNA"/>
</dbReference>
<dbReference type="Gramene" id="OE9A054929T2">
    <property type="protein sequence ID" value="OE9A054929C2"/>
    <property type="gene ID" value="OE9A054929"/>
</dbReference>
<dbReference type="InterPro" id="IPR019378">
    <property type="entry name" value="GDP-Fuc_O-FucTrfase"/>
</dbReference>
<evidence type="ECO:0000256" key="2">
    <source>
        <dbReference type="ARBA" id="ARBA00022676"/>
    </source>
</evidence>
<dbReference type="AlphaFoldDB" id="A0A8S0R916"/>
<comment type="caution">
    <text evidence="7">The sequence shown here is derived from an EMBL/GenBank/DDBJ whole genome shotgun (WGS) entry which is preliminary data.</text>
</comment>
<protein>
    <recommendedName>
        <fullName evidence="6">O-fucosyltransferase family protein</fullName>
    </recommendedName>
</protein>
<dbReference type="Gene3D" id="3.40.50.11350">
    <property type="match status" value="1"/>
</dbReference>
<evidence type="ECO:0000313" key="8">
    <source>
        <dbReference type="Proteomes" id="UP000594638"/>
    </source>
</evidence>
<evidence type="ECO:0000256" key="1">
    <source>
        <dbReference type="ARBA" id="ARBA00007737"/>
    </source>
</evidence>
<sequence length="394" mass="44166">MHEFYMNLSTGLKDIVWKSDDEVTDEVNNGTSTAISDDQPTQCKQHTRVPKPCWKIPSFKEKQSSGYILFSLYNGPEHHASQIANAVVVARHLGAKLVLPDIRGTKLGEKRDFGEIYDVKKFVASLDGVVQVAKVKPAEISSVKATAVRVPDRVSKDFITATIKPIFSTNKNLRLATYFDALSMENSKETVDSNAYQCLAAFGSLKLQSDLLELVDSMIGTLRSMSQKMGGRFVAVDLRFDMLGKKRCHKNVVSSERCYNAEEIGEFLNKIGFHKETAVYLTQTGWHGRLDLLRDIFPNTFTKDAIVPAYERAKFMGSEGREYEQFIDFNICSQSDVFVPAYPSRFYASVAGNRIASGKTQIFVPAEKTSEIANHYLSPYIARKSHFAHSCFCV</sequence>
<dbReference type="OrthoDB" id="1899018at2759"/>
<organism evidence="7 8">
    <name type="scientific">Olea europaea subsp. europaea</name>
    <dbReference type="NCBI Taxonomy" id="158383"/>
    <lineage>
        <taxon>Eukaryota</taxon>
        <taxon>Viridiplantae</taxon>
        <taxon>Streptophyta</taxon>
        <taxon>Embryophyta</taxon>
        <taxon>Tracheophyta</taxon>
        <taxon>Spermatophyta</taxon>
        <taxon>Magnoliopsida</taxon>
        <taxon>eudicotyledons</taxon>
        <taxon>Gunneridae</taxon>
        <taxon>Pentapetalae</taxon>
        <taxon>asterids</taxon>
        <taxon>lamiids</taxon>
        <taxon>Lamiales</taxon>
        <taxon>Oleaceae</taxon>
        <taxon>Oleeae</taxon>
        <taxon>Olea</taxon>
    </lineage>
</organism>
<accession>A0A8S0R916</accession>
<dbReference type="PANTHER" id="PTHR31288">
    <property type="entry name" value="O-FUCOSYLTRANSFERASE FAMILY PROTEIN"/>
    <property type="match status" value="1"/>
</dbReference>
<proteinExistence type="inferred from homology"/>
<dbReference type="GO" id="GO:0006004">
    <property type="term" value="P:fucose metabolic process"/>
    <property type="evidence" value="ECO:0007669"/>
    <property type="project" value="UniProtKB-KW"/>
</dbReference>
<keyword evidence="8" id="KW-1185">Reference proteome</keyword>
<keyword evidence="5" id="KW-0119">Carbohydrate metabolism</keyword>
<dbReference type="InterPro" id="IPR024709">
    <property type="entry name" value="FucosylTrfase_pln"/>
</dbReference>
<dbReference type="Pfam" id="PF10250">
    <property type="entry name" value="O-FucT"/>
    <property type="match status" value="1"/>
</dbReference>
<keyword evidence="3" id="KW-0808">Transferase</keyword>
<name>A0A8S0R916_OLEEU</name>
<gene>
    <name evidence="7" type="ORF">OLEA9_A054929</name>
</gene>
<dbReference type="Proteomes" id="UP000594638">
    <property type="component" value="Unassembled WGS sequence"/>
</dbReference>
<evidence type="ECO:0000256" key="4">
    <source>
        <dbReference type="ARBA" id="ARBA00023253"/>
    </source>
</evidence>
<dbReference type="GO" id="GO:0016757">
    <property type="term" value="F:glycosyltransferase activity"/>
    <property type="evidence" value="ECO:0007669"/>
    <property type="project" value="UniProtKB-KW"/>
</dbReference>